<dbReference type="Proteomes" id="UP000541185">
    <property type="component" value="Unassembled WGS sequence"/>
</dbReference>
<dbReference type="RefSeq" id="WP_169418716.1">
    <property type="nucleotide sequence ID" value="NZ_JABBFX010000001.1"/>
</dbReference>
<dbReference type="GO" id="GO:0005886">
    <property type="term" value="C:plasma membrane"/>
    <property type="evidence" value="ECO:0007669"/>
    <property type="project" value="TreeGrafter"/>
</dbReference>
<proteinExistence type="predicted"/>
<accession>A0A848H299</accession>
<gene>
    <name evidence="2" type="ORF">HHL11_12595</name>
</gene>
<name>A0A848H299_9BURK</name>
<keyword evidence="3" id="KW-1185">Reference proteome</keyword>
<dbReference type="EMBL" id="JABBFX010000001">
    <property type="protein sequence ID" value="NML44597.1"/>
    <property type="molecule type" value="Genomic_DNA"/>
</dbReference>
<sequence>MNIQWKRVVLPAAVVVVVAAGGYVAWQRMHASGPGEGFLRSNGRIEATEIDIAAKQGGRLQDVLVGEGDFVQQGQVLAHLQTDVLIAQRDEARAQLAQSKTAVATALAQVAAREGDFQSAVAAIAQQESVLNAARAKYTRSSKLAAEGMWPRQELDNDFASVKGAEAATVAARAKANAAQAAIDAARSQVAGAQAAVTAGEAAVARAETYIDDSTLTAPRPGRVQYRVANVGEIVAAGGKVLNLVDLSDVYMTFFLPATVAGSVAIGSEVRIVLDAAPQYVIPARVSFVSATAQFTPRTVETASEREKLMFRVRGQIDRELLQKHLKQVKTGLPGVAWMRTDSGRDWPGTLQVRLPE</sequence>
<dbReference type="Gene3D" id="1.10.287.470">
    <property type="entry name" value="Helix hairpin bin"/>
    <property type="match status" value="2"/>
</dbReference>
<evidence type="ECO:0000313" key="3">
    <source>
        <dbReference type="Proteomes" id="UP000541185"/>
    </source>
</evidence>
<dbReference type="InterPro" id="IPR058624">
    <property type="entry name" value="MdtA-like_HH"/>
</dbReference>
<dbReference type="PANTHER" id="PTHR30438:SF2">
    <property type="entry name" value="MEMBRANE PROTEIN"/>
    <property type="match status" value="1"/>
</dbReference>
<dbReference type="Gene3D" id="2.40.30.170">
    <property type="match status" value="1"/>
</dbReference>
<dbReference type="Pfam" id="PF25876">
    <property type="entry name" value="HH_MFP_RND"/>
    <property type="match status" value="1"/>
</dbReference>
<dbReference type="Gene3D" id="2.40.50.100">
    <property type="match status" value="1"/>
</dbReference>
<dbReference type="PANTHER" id="PTHR30438">
    <property type="entry name" value="36 KDA ANTIGEN-RELATED"/>
    <property type="match status" value="1"/>
</dbReference>
<evidence type="ECO:0000313" key="2">
    <source>
        <dbReference type="EMBL" id="NML44597.1"/>
    </source>
</evidence>
<protein>
    <submittedName>
        <fullName evidence="2">HlyD family efflux transporter periplasmic adaptor subunit</fullName>
    </submittedName>
</protein>
<comment type="caution">
    <text evidence="2">The sequence shown here is derived from an EMBL/GenBank/DDBJ whole genome shotgun (WGS) entry which is preliminary data.</text>
</comment>
<organism evidence="2 3">
    <name type="scientific">Ramlibacter agri</name>
    <dbReference type="NCBI Taxonomy" id="2728837"/>
    <lineage>
        <taxon>Bacteria</taxon>
        <taxon>Pseudomonadati</taxon>
        <taxon>Pseudomonadota</taxon>
        <taxon>Betaproteobacteria</taxon>
        <taxon>Burkholderiales</taxon>
        <taxon>Comamonadaceae</taxon>
        <taxon>Ramlibacter</taxon>
    </lineage>
</organism>
<feature type="domain" description="Multidrug resistance protein MdtA-like alpha-helical hairpin" evidence="1">
    <location>
        <begin position="118"/>
        <end position="181"/>
    </location>
</feature>
<dbReference type="SUPFAM" id="SSF111369">
    <property type="entry name" value="HlyD-like secretion proteins"/>
    <property type="match status" value="2"/>
</dbReference>
<reference evidence="2 3" key="1">
    <citation type="submission" date="2020-04" db="EMBL/GenBank/DDBJ databases">
        <title>Ramlibacter sp. G-1-2-2 isolated from soil.</title>
        <authorList>
            <person name="Dahal R.H."/>
        </authorList>
    </citation>
    <scope>NUCLEOTIDE SEQUENCE [LARGE SCALE GENOMIC DNA]</scope>
    <source>
        <strain evidence="2 3">G-1-2-2</strain>
    </source>
</reference>
<dbReference type="AlphaFoldDB" id="A0A848H299"/>
<evidence type="ECO:0000259" key="1">
    <source>
        <dbReference type="Pfam" id="PF25876"/>
    </source>
</evidence>